<protein>
    <submittedName>
        <fullName evidence="1">Uncharacterized protein</fullName>
    </submittedName>
</protein>
<gene>
    <name evidence="1" type="ORF">DW001_10100</name>
</gene>
<dbReference type="EMBL" id="QRPB01000011">
    <property type="protein sequence ID" value="RHL78402.1"/>
    <property type="molecule type" value="Genomic_DNA"/>
</dbReference>
<dbReference type="AlphaFoldDB" id="A0A396FDV9"/>
<evidence type="ECO:0000313" key="2">
    <source>
        <dbReference type="Proteomes" id="UP000266698"/>
    </source>
</evidence>
<accession>A0A396FDV9</accession>
<proteinExistence type="predicted"/>
<organism evidence="1 2">
    <name type="scientific">Agathobacter rectalis</name>
    <dbReference type="NCBI Taxonomy" id="39491"/>
    <lineage>
        <taxon>Bacteria</taxon>
        <taxon>Bacillati</taxon>
        <taxon>Bacillota</taxon>
        <taxon>Clostridia</taxon>
        <taxon>Lachnospirales</taxon>
        <taxon>Lachnospiraceae</taxon>
        <taxon>Agathobacter</taxon>
    </lineage>
</organism>
<name>A0A396FDV9_9FIRM</name>
<reference evidence="1 2" key="1">
    <citation type="submission" date="2018-08" db="EMBL/GenBank/DDBJ databases">
        <title>A genome reference for cultivated species of the human gut microbiota.</title>
        <authorList>
            <person name="Zou Y."/>
            <person name="Xue W."/>
            <person name="Luo G."/>
        </authorList>
    </citation>
    <scope>NUCLEOTIDE SEQUENCE [LARGE SCALE GENOMIC DNA]</scope>
    <source>
        <strain evidence="1 2">AF36-2BH</strain>
    </source>
</reference>
<dbReference type="Proteomes" id="UP000266698">
    <property type="component" value="Unassembled WGS sequence"/>
</dbReference>
<comment type="caution">
    <text evidence="1">The sequence shown here is derived from an EMBL/GenBank/DDBJ whole genome shotgun (WGS) entry which is preliminary data.</text>
</comment>
<evidence type="ECO:0000313" key="1">
    <source>
        <dbReference type="EMBL" id="RHL78402.1"/>
    </source>
</evidence>
<sequence length="92" mass="11203">MQWLLLSVKIQKMISVWWFANRVTYHIDAERNPTGSIVGRTPNNEGVCRLQTLKERCKRRDTSFRSLYNKVNEKRNQRYRFLFILQFYSLML</sequence>